<dbReference type="SUPFAM" id="SSF103481">
    <property type="entry name" value="Multidrug resistance efflux transporter EmrE"/>
    <property type="match status" value="1"/>
</dbReference>
<feature type="domain" description="EamA" evidence="2">
    <location>
        <begin position="173"/>
        <end position="312"/>
    </location>
</feature>
<feature type="transmembrane region" description="Helical" evidence="1">
    <location>
        <begin position="18"/>
        <end position="34"/>
    </location>
</feature>
<dbReference type="InterPro" id="IPR037185">
    <property type="entry name" value="EmrE-like"/>
</dbReference>
<dbReference type="Pfam" id="PF00892">
    <property type="entry name" value="EamA"/>
    <property type="match status" value="2"/>
</dbReference>
<feature type="transmembrane region" description="Helical" evidence="1">
    <location>
        <begin position="204"/>
        <end position="224"/>
    </location>
</feature>
<dbReference type="InterPro" id="IPR000620">
    <property type="entry name" value="EamA_dom"/>
</dbReference>
<evidence type="ECO:0000313" key="4">
    <source>
        <dbReference type="Proteomes" id="UP000778970"/>
    </source>
</evidence>
<keyword evidence="1" id="KW-0812">Transmembrane</keyword>
<keyword evidence="4" id="KW-1185">Reference proteome</keyword>
<feature type="domain" description="EamA" evidence="2">
    <location>
        <begin position="19"/>
        <end position="157"/>
    </location>
</feature>
<keyword evidence="1" id="KW-1133">Transmembrane helix</keyword>
<dbReference type="RefSeq" id="WP_051431813.1">
    <property type="nucleotide sequence ID" value="NZ_NRRE01000013.1"/>
</dbReference>
<evidence type="ECO:0000313" key="3">
    <source>
        <dbReference type="EMBL" id="MBK1696326.1"/>
    </source>
</evidence>
<evidence type="ECO:0000256" key="1">
    <source>
        <dbReference type="SAM" id="Phobius"/>
    </source>
</evidence>
<organism evidence="3 4">
    <name type="scientific">Rhodovibrio salinarum</name>
    <dbReference type="NCBI Taxonomy" id="1087"/>
    <lineage>
        <taxon>Bacteria</taxon>
        <taxon>Pseudomonadati</taxon>
        <taxon>Pseudomonadota</taxon>
        <taxon>Alphaproteobacteria</taxon>
        <taxon>Rhodospirillales</taxon>
        <taxon>Rhodovibrionaceae</taxon>
        <taxon>Rhodovibrio</taxon>
    </lineage>
</organism>
<accession>A0A934UZA8</accession>
<feature type="transmembrane region" description="Helical" evidence="1">
    <location>
        <begin position="144"/>
        <end position="163"/>
    </location>
</feature>
<dbReference type="AlphaFoldDB" id="A0A934UZA8"/>
<dbReference type="PANTHER" id="PTHR22911">
    <property type="entry name" value="ACYL-MALONYL CONDENSING ENZYME-RELATED"/>
    <property type="match status" value="1"/>
</dbReference>
<reference evidence="3" key="2">
    <citation type="journal article" date="2020" name="Microorganisms">
        <title>Osmotic Adaptation and Compatible Solute Biosynthesis of Phototrophic Bacteria as Revealed from Genome Analyses.</title>
        <authorList>
            <person name="Imhoff J.F."/>
            <person name="Rahn T."/>
            <person name="Kunzel S."/>
            <person name="Keller A."/>
            <person name="Neulinger S.C."/>
        </authorList>
    </citation>
    <scope>NUCLEOTIDE SEQUENCE</scope>
    <source>
        <strain evidence="3">DSM 9154</strain>
    </source>
</reference>
<feature type="transmembrane region" description="Helical" evidence="1">
    <location>
        <begin position="298"/>
        <end position="316"/>
    </location>
</feature>
<dbReference type="GO" id="GO:0016020">
    <property type="term" value="C:membrane"/>
    <property type="evidence" value="ECO:0007669"/>
    <property type="project" value="InterPro"/>
</dbReference>
<sequence length="326" mass="34520">MSAATQTQPQGLWHRHPWIAYLAVFLGVAGHASSEFVAKVISNETAIAGPEVSVWRFVLGGFGLVVLALLTPGQRDLSKPIKENGHRILPLALLGVTGAYLLFHWSLDYATVAQVATMVTTAPIFVGILNLLINKQPLSGAKIVSGLGALAGVALLVTDGVLARLAGDAASLLGVLLAMGCALLLSIYLILIKPYIAQYGAMRISAVTMFPGGIALWLLVGIAWGDWVNVFSLFHLSQLAVVAILVLALYNTTLTQFLWVGGLAAVPDITRGMYLFFLKPAVAALLALIFLGTVPTTWQVLAIVVITACVFLEASWDKLGPGAKRA</sequence>
<evidence type="ECO:0000259" key="2">
    <source>
        <dbReference type="Pfam" id="PF00892"/>
    </source>
</evidence>
<dbReference type="PANTHER" id="PTHR22911:SF79">
    <property type="entry name" value="MOBA-LIKE NTP TRANSFERASE DOMAIN-CONTAINING PROTEIN"/>
    <property type="match status" value="1"/>
</dbReference>
<feature type="transmembrane region" description="Helical" evidence="1">
    <location>
        <begin position="109"/>
        <end position="132"/>
    </location>
</feature>
<reference evidence="3" key="1">
    <citation type="submission" date="2017-08" db="EMBL/GenBank/DDBJ databases">
        <authorList>
            <person name="Imhoff J.F."/>
            <person name="Rahn T."/>
            <person name="Kuenzel S."/>
            <person name="Neulinger S.C."/>
        </authorList>
    </citation>
    <scope>NUCLEOTIDE SEQUENCE</scope>
    <source>
        <strain evidence="3">DSM 9154</strain>
    </source>
</reference>
<gene>
    <name evidence="3" type="ORF">CKO21_03605</name>
</gene>
<feature type="transmembrane region" description="Helical" evidence="1">
    <location>
        <begin position="169"/>
        <end position="192"/>
    </location>
</feature>
<protein>
    <submittedName>
        <fullName evidence="3">EamA family transporter</fullName>
    </submittedName>
</protein>
<comment type="caution">
    <text evidence="3">The sequence shown here is derived from an EMBL/GenBank/DDBJ whole genome shotgun (WGS) entry which is preliminary data.</text>
</comment>
<name>A0A934UZA8_9PROT</name>
<keyword evidence="1" id="KW-0472">Membrane</keyword>
<dbReference type="Proteomes" id="UP000778970">
    <property type="component" value="Unassembled WGS sequence"/>
</dbReference>
<feature type="transmembrane region" description="Helical" evidence="1">
    <location>
        <begin position="85"/>
        <end position="103"/>
    </location>
</feature>
<proteinExistence type="predicted"/>
<dbReference type="EMBL" id="NRRE01000013">
    <property type="protein sequence ID" value="MBK1696326.1"/>
    <property type="molecule type" value="Genomic_DNA"/>
</dbReference>
<feature type="transmembrane region" description="Helical" evidence="1">
    <location>
        <begin position="272"/>
        <end position="292"/>
    </location>
</feature>
<feature type="transmembrane region" description="Helical" evidence="1">
    <location>
        <begin position="236"/>
        <end position="260"/>
    </location>
</feature>
<feature type="transmembrane region" description="Helical" evidence="1">
    <location>
        <begin position="54"/>
        <end position="73"/>
    </location>
</feature>